<dbReference type="Proteomes" id="UP000621455">
    <property type="component" value="Unassembled WGS sequence"/>
</dbReference>
<protein>
    <submittedName>
        <fullName evidence="1">DUF4276 family protein</fullName>
    </submittedName>
</protein>
<evidence type="ECO:0000313" key="1">
    <source>
        <dbReference type="EMBL" id="NHZ83933.1"/>
    </source>
</evidence>
<evidence type="ECO:0000313" key="2">
    <source>
        <dbReference type="Proteomes" id="UP000621455"/>
    </source>
</evidence>
<sequence>MELNTFIRYTLLADGTSDEVLLPIINWLIDFHCPGARIVPSFARDFGKIGRGLNARVAATLANFPCDVLFVHRDAEAMPREARLDEIAEAMRGVDMPFVPVVPVRMTEAWLLSDETAIRFAAGNASGRHPIELPTRKKWDALPDPKEVLLNALTAASGLSGRKLGKFQPEKARALITQRTESFAALRGLPAFDAFEKDVAEIMKGFVPHVMD</sequence>
<proteinExistence type="predicted"/>
<keyword evidence="2" id="KW-1185">Reference proteome</keyword>
<organism evidence="1 2">
    <name type="scientific">Massilia frigida</name>
    <dbReference type="NCBI Taxonomy" id="2609281"/>
    <lineage>
        <taxon>Bacteria</taxon>
        <taxon>Pseudomonadati</taxon>
        <taxon>Pseudomonadota</taxon>
        <taxon>Betaproteobacteria</taxon>
        <taxon>Burkholderiales</taxon>
        <taxon>Oxalobacteraceae</taxon>
        <taxon>Telluria group</taxon>
        <taxon>Massilia</taxon>
    </lineage>
</organism>
<name>A0ABX0NJS4_9BURK</name>
<comment type="caution">
    <text evidence="1">The sequence shown here is derived from an EMBL/GenBank/DDBJ whole genome shotgun (WGS) entry which is preliminary data.</text>
</comment>
<gene>
    <name evidence="1" type="ORF">F2P44_32385</name>
</gene>
<dbReference type="EMBL" id="WHJG01000069">
    <property type="protein sequence ID" value="NHZ83933.1"/>
    <property type="molecule type" value="Genomic_DNA"/>
</dbReference>
<accession>A0ABX0NJS4</accession>
<reference evidence="1 2" key="1">
    <citation type="submission" date="2019-10" db="EMBL/GenBank/DDBJ databases">
        <title>Taxonomy of Antarctic Massilia spp.: description of Massilia rubra sp. nov., Massilia aquatica sp. nov., Massilia mucilaginosa sp. nov., Massilia frigida sp. nov. isolated from streams, lakes and regoliths.</title>
        <authorList>
            <person name="Holochova P."/>
            <person name="Sedlacek I."/>
            <person name="Kralova S."/>
            <person name="Maslanova I."/>
            <person name="Busse H.-J."/>
            <person name="Stankova E."/>
            <person name="Vrbovska V."/>
            <person name="Kovarovic V."/>
            <person name="Bartak M."/>
            <person name="Svec P."/>
            <person name="Pantucek R."/>
        </authorList>
    </citation>
    <scope>NUCLEOTIDE SEQUENCE [LARGE SCALE GENOMIC DNA]</scope>
    <source>
        <strain evidence="1 2">CCM 8695</strain>
    </source>
</reference>